<dbReference type="InterPro" id="IPR008012">
    <property type="entry name" value="Ump1"/>
</dbReference>
<dbReference type="OMA" id="SNLMMDV"/>
<dbReference type="Pfam" id="PF05348">
    <property type="entry name" value="UMP1"/>
    <property type="match status" value="1"/>
</dbReference>
<keyword evidence="6" id="KW-1185">Reference proteome</keyword>
<dbReference type="GO" id="GO:0005737">
    <property type="term" value="C:cytoplasm"/>
    <property type="evidence" value="ECO:0007669"/>
    <property type="project" value="TreeGrafter"/>
</dbReference>
<reference evidence="6" key="2">
    <citation type="journal article" date="2020" name="PLoS Negl. Trop. Dis.">
        <title>High-quality nuclear genome for Sarcoptes scabiei-A critical resource for a neglected parasite.</title>
        <authorList>
            <person name="Korhonen P.K."/>
            <person name="Gasser R.B."/>
            <person name="Ma G."/>
            <person name="Wang T."/>
            <person name="Stroehlein A.J."/>
            <person name="Young N.D."/>
            <person name="Ang C.S."/>
            <person name="Fernando D.D."/>
            <person name="Lu H.C."/>
            <person name="Taylor S."/>
            <person name="Reynolds S.L."/>
            <person name="Mofiz E."/>
            <person name="Najaraj S.H."/>
            <person name="Gowda H."/>
            <person name="Madugundu A."/>
            <person name="Renuse S."/>
            <person name="Holt D."/>
            <person name="Pandey A."/>
            <person name="Papenfuss A.T."/>
            <person name="Fischer K."/>
        </authorList>
    </citation>
    <scope>NUCLEOTIDE SEQUENCE [LARGE SCALE GENOMIC DNA]</scope>
</reference>
<gene>
    <name evidence="4" type="ORF">QR98_0038990</name>
    <name evidence="3" type="ORF">SSS_1924</name>
</gene>
<dbReference type="GO" id="GO:0005634">
    <property type="term" value="C:nucleus"/>
    <property type="evidence" value="ECO:0007669"/>
    <property type="project" value="TreeGrafter"/>
</dbReference>
<evidence type="ECO:0000256" key="1">
    <source>
        <dbReference type="ARBA" id="ARBA00023186"/>
    </source>
</evidence>
<evidence type="ECO:0000313" key="3">
    <source>
        <dbReference type="EMBL" id="KAF7495637.1"/>
    </source>
</evidence>
<keyword evidence="1" id="KW-0143">Chaperone</keyword>
<dbReference type="EMBL" id="WVUK01000047">
    <property type="protein sequence ID" value="KAF7495637.1"/>
    <property type="molecule type" value="Genomic_DNA"/>
</dbReference>
<name>A0A132A358_SARSC</name>
<dbReference type="AlphaFoldDB" id="A0A132A358"/>
<accession>A0A132A358</accession>
<dbReference type="GO" id="GO:0043248">
    <property type="term" value="P:proteasome assembly"/>
    <property type="evidence" value="ECO:0007669"/>
    <property type="project" value="InterPro"/>
</dbReference>
<dbReference type="VEuPathDB" id="VectorBase:SSCA007362"/>
<dbReference type="EnsemblMetazoa" id="SSS_1924s_mrna">
    <property type="protein sequence ID" value="KAF7495637.1"/>
    <property type="gene ID" value="SSS_1924"/>
</dbReference>
<evidence type="ECO:0000313" key="6">
    <source>
        <dbReference type="Proteomes" id="UP000070412"/>
    </source>
</evidence>
<dbReference type="PANTHER" id="PTHR12828:SF3">
    <property type="entry name" value="PROTEASOME MATURATION PROTEIN"/>
    <property type="match status" value="1"/>
</dbReference>
<dbReference type="Proteomes" id="UP000616769">
    <property type="component" value="Unassembled WGS sequence"/>
</dbReference>
<sequence length="140" mass="16050">MENSTLDRTSYVGSEKNVIDDLNPMKSIFLHGLSSIKQKNYGNHPLEKLEKNRFEIEEYKNLNVLRSIQGKQAPLRLLAERNAASKIGRLPFMQSSNLMMDVLTGQDELIMPSNIFNNPLEFNEVQMPAHMNMEKSLNIL</sequence>
<evidence type="ECO:0000313" key="7">
    <source>
        <dbReference type="Proteomes" id="UP000616769"/>
    </source>
</evidence>
<dbReference type="OrthoDB" id="15001at2759"/>
<organism evidence="4 7">
    <name type="scientific">Sarcoptes scabiei</name>
    <name type="common">Itch mite</name>
    <name type="synonym">Acarus scabiei</name>
    <dbReference type="NCBI Taxonomy" id="52283"/>
    <lineage>
        <taxon>Eukaryota</taxon>
        <taxon>Metazoa</taxon>
        <taxon>Ecdysozoa</taxon>
        <taxon>Arthropoda</taxon>
        <taxon>Chelicerata</taxon>
        <taxon>Arachnida</taxon>
        <taxon>Acari</taxon>
        <taxon>Acariformes</taxon>
        <taxon>Sarcoptiformes</taxon>
        <taxon>Astigmata</taxon>
        <taxon>Psoroptidia</taxon>
        <taxon>Sarcoptoidea</taxon>
        <taxon>Sarcoptidae</taxon>
        <taxon>Sarcoptinae</taxon>
        <taxon>Sarcoptes</taxon>
    </lineage>
</organism>
<dbReference type="EMBL" id="JXLN01010270">
    <property type="protein sequence ID" value="KPM05437.1"/>
    <property type="molecule type" value="Genomic_DNA"/>
</dbReference>
<reference evidence="4 7" key="1">
    <citation type="journal article" date="2015" name="Parasit. Vectors">
        <title>Draft genome of the scabies mite.</title>
        <authorList>
            <person name="Rider S.D.Jr."/>
            <person name="Morgan M.S."/>
            <person name="Arlian L.G."/>
        </authorList>
    </citation>
    <scope>NUCLEOTIDE SEQUENCE [LARGE SCALE GENOMIC DNA]</scope>
    <source>
        <strain evidence="4">Arlian Lab</strain>
    </source>
</reference>
<dbReference type="PANTHER" id="PTHR12828">
    <property type="entry name" value="PROTEASOME MATURATION PROTEIN UMP1"/>
    <property type="match status" value="1"/>
</dbReference>
<evidence type="ECO:0000313" key="4">
    <source>
        <dbReference type="EMBL" id="KPM05437.1"/>
    </source>
</evidence>
<dbReference type="GO" id="GO:0000502">
    <property type="term" value="C:proteasome complex"/>
    <property type="evidence" value="ECO:0007669"/>
    <property type="project" value="UniProtKB-KW"/>
</dbReference>
<proteinExistence type="inferred from homology"/>
<protein>
    <submittedName>
        <fullName evidence="3 4">Proteasome maturation protein</fullName>
    </submittedName>
</protein>
<reference evidence="5" key="4">
    <citation type="submission" date="2022-06" db="UniProtKB">
        <authorList>
            <consortium name="EnsemblMetazoa"/>
        </authorList>
    </citation>
    <scope>IDENTIFICATION</scope>
</reference>
<comment type="similarity">
    <text evidence="2">Belongs to the POMP/UMP1 family.</text>
</comment>
<dbReference type="Proteomes" id="UP000070412">
    <property type="component" value="Unassembled WGS sequence"/>
</dbReference>
<evidence type="ECO:0000313" key="5">
    <source>
        <dbReference type="EnsemblMetazoa" id="KAF7495637.1"/>
    </source>
</evidence>
<reference evidence="3" key="3">
    <citation type="submission" date="2020-01" db="EMBL/GenBank/DDBJ databases">
        <authorList>
            <person name="Korhonen P.K.K."/>
            <person name="Guangxu M.G."/>
            <person name="Wang T.W."/>
            <person name="Stroehlein A.J.S."/>
            <person name="Young N.D."/>
            <person name="Ang C.-S.A."/>
            <person name="Fernando D.W.F."/>
            <person name="Lu H.L."/>
            <person name="Taylor S.T."/>
            <person name="Ehtesham M.E.M."/>
            <person name="Najaraj S.H.N."/>
            <person name="Harsha G.H.G."/>
            <person name="Madugundu A.M."/>
            <person name="Renuse S.R."/>
            <person name="Holt D.H."/>
            <person name="Pandey A.P."/>
            <person name="Papenfuss A.P."/>
            <person name="Gasser R.B.G."/>
            <person name="Fischer K.F."/>
        </authorList>
    </citation>
    <scope>NUCLEOTIDE SEQUENCE</scope>
    <source>
        <strain evidence="3">SSS_KF_BRIS2020</strain>
    </source>
</reference>
<keyword evidence="4" id="KW-0647">Proteasome</keyword>
<evidence type="ECO:0000256" key="2">
    <source>
        <dbReference type="ARBA" id="ARBA00043974"/>
    </source>
</evidence>